<sequence>MHLKPTLKSKMNHFFDSTNQPNPDITMGLITLQPGEKHPKQGYSYHKQDEFSYIISGLAHTVLENGEDIVGKAGDAQLIEKNEGHINYNDSNEPAVVVWFLLKERRKSK</sequence>
<feature type="compositionally biased region" description="Basic residues" evidence="1">
    <location>
        <begin position="1"/>
        <end position="11"/>
    </location>
</feature>
<feature type="region of interest" description="Disordered" evidence="1">
    <location>
        <begin position="1"/>
        <end position="20"/>
    </location>
</feature>
<protein>
    <submittedName>
        <fullName evidence="2">Uncharacterized protein</fullName>
    </submittedName>
</protein>
<dbReference type="InterPro" id="IPR013096">
    <property type="entry name" value="Cupin_2"/>
</dbReference>
<name>A0A2H6C2N8_TETHA</name>
<dbReference type="Pfam" id="PF07883">
    <property type="entry name" value="Cupin_2"/>
    <property type="match status" value="1"/>
</dbReference>
<evidence type="ECO:0000313" key="2">
    <source>
        <dbReference type="EMBL" id="GBD69250.1"/>
    </source>
</evidence>
<reference evidence="2 3" key="1">
    <citation type="submission" date="2016-05" db="EMBL/GenBank/DDBJ databases">
        <title>Whole genome sequencing of Tetragenococcus halophilus subsp. halophilus NISL 7118.</title>
        <authorList>
            <person name="Shiwa Y."/>
            <person name="Nishimura I."/>
            <person name="Yoshikawa H."/>
            <person name="Koyama Y."/>
            <person name="Oguma T."/>
        </authorList>
    </citation>
    <scope>NUCLEOTIDE SEQUENCE [LARGE SCALE GENOMIC DNA]</scope>
    <source>
        <strain evidence="2 3">NISL 7118</strain>
    </source>
</reference>
<proteinExistence type="predicted"/>
<dbReference type="Proteomes" id="UP000236214">
    <property type="component" value="Unassembled WGS sequence"/>
</dbReference>
<dbReference type="InterPro" id="IPR011051">
    <property type="entry name" value="RmlC_Cupin_sf"/>
</dbReference>
<dbReference type="SUPFAM" id="SSF51182">
    <property type="entry name" value="RmlC-like cupins"/>
    <property type="match status" value="1"/>
</dbReference>
<comment type="caution">
    <text evidence="2">The sequence shown here is derived from an EMBL/GenBank/DDBJ whole genome shotgun (WGS) entry which is preliminary data.</text>
</comment>
<dbReference type="EMBL" id="BDEC01000151">
    <property type="protein sequence ID" value="GBD69250.1"/>
    <property type="molecule type" value="Genomic_DNA"/>
</dbReference>
<dbReference type="InterPro" id="IPR014710">
    <property type="entry name" value="RmlC-like_jellyroll"/>
</dbReference>
<keyword evidence="3" id="KW-1185">Reference proteome</keyword>
<accession>A0A2H6C2N8</accession>
<evidence type="ECO:0000256" key="1">
    <source>
        <dbReference type="SAM" id="MobiDB-lite"/>
    </source>
</evidence>
<evidence type="ECO:0000313" key="3">
    <source>
        <dbReference type="Proteomes" id="UP000236214"/>
    </source>
</evidence>
<dbReference type="Gene3D" id="2.60.120.10">
    <property type="entry name" value="Jelly Rolls"/>
    <property type="match status" value="1"/>
</dbReference>
<dbReference type="AlphaFoldDB" id="A0A2H6C2N8"/>
<gene>
    <name evidence="2" type="ORF">TEHN7118_2056</name>
</gene>
<organism evidence="2 3">
    <name type="scientific">Tetragenococcus halophilus subsp. halophilus</name>
    <dbReference type="NCBI Taxonomy" id="1513897"/>
    <lineage>
        <taxon>Bacteria</taxon>
        <taxon>Bacillati</taxon>
        <taxon>Bacillota</taxon>
        <taxon>Bacilli</taxon>
        <taxon>Lactobacillales</taxon>
        <taxon>Enterococcaceae</taxon>
        <taxon>Tetragenococcus</taxon>
    </lineage>
</organism>
<dbReference type="RefSeq" id="WP_014124619.1">
    <property type="nucleotide sequence ID" value="NZ_BAABQP010000024.1"/>
</dbReference>